<organism evidence="4">
    <name type="scientific">Perkinsus marinus (strain ATCC 50983 / TXsc)</name>
    <dbReference type="NCBI Taxonomy" id="423536"/>
    <lineage>
        <taxon>Eukaryota</taxon>
        <taxon>Sar</taxon>
        <taxon>Alveolata</taxon>
        <taxon>Perkinsozoa</taxon>
        <taxon>Perkinsea</taxon>
        <taxon>Perkinsida</taxon>
        <taxon>Perkinsidae</taxon>
        <taxon>Perkinsus</taxon>
    </lineage>
</organism>
<keyword evidence="1" id="KW-0175">Coiled coil</keyword>
<dbReference type="OrthoDB" id="448135at2759"/>
<feature type="compositionally biased region" description="Acidic residues" evidence="2">
    <location>
        <begin position="205"/>
        <end position="215"/>
    </location>
</feature>
<dbReference type="EMBL" id="GG671995">
    <property type="protein sequence ID" value="EER17844.1"/>
    <property type="molecule type" value="Genomic_DNA"/>
</dbReference>
<dbReference type="InParanoid" id="C5KCI2"/>
<feature type="region of interest" description="Disordered" evidence="2">
    <location>
        <begin position="484"/>
        <end position="523"/>
    </location>
</feature>
<feature type="region of interest" description="Disordered" evidence="2">
    <location>
        <begin position="566"/>
        <end position="587"/>
    </location>
</feature>
<feature type="region of interest" description="Disordered" evidence="2">
    <location>
        <begin position="413"/>
        <end position="468"/>
    </location>
</feature>
<gene>
    <name evidence="3" type="ORF">Pmar_PMAR023774</name>
</gene>
<feature type="region of interest" description="Disordered" evidence="2">
    <location>
        <begin position="284"/>
        <end position="308"/>
    </location>
</feature>
<reference evidence="3 4" key="1">
    <citation type="submission" date="2008-07" db="EMBL/GenBank/DDBJ databases">
        <authorList>
            <person name="El-Sayed N."/>
            <person name="Caler E."/>
            <person name="Inman J."/>
            <person name="Amedeo P."/>
            <person name="Hass B."/>
            <person name="Wortman J."/>
        </authorList>
    </citation>
    <scope>NUCLEOTIDE SEQUENCE [LARGE SCALE GENOMIC DNA]</scope>
    <source>
        <strain evidence="4">ATCC 50983 / TXsc</strain>
    </source>
</reference>
<feature type="coiled-coil region" evidence="1">
    <location>
        <begin position="7"/>
        <end position="34"/>
    </location>
</feature>
<feature type="compositionally biased region" description="Basic and acidic residues" evidence="2">
    <location>
        <begin position="484"/>
        <end position="501"/>
    </location>
</feature>
<name>C5KCI2_PERM5</name>
<proteinExistence type="predicted"/>
<dbReference type="OMA" id="RPWIANE"/>
<dbReference type="Proteomes" id="UP000007800">
    <property type="component" value="Unassembled WGS sequence"/>
</dbReference>
<dbReference type="AlphaFoldDB" id="C5KCI2"/>
<sequence length="602" mass="66992">MVIATVLRRGENSYEDLTQRIDTLRKRILDFQIEAAASLDIEGLIRKRADIVKEGNSIVGCLGEGAPILEWGEFPSSGASSFAQDIACLSSIRRSVERSRATLASPEPVESENVIGVMAVATALKRLGAAKLARDIELRESSIVQEQPLPSVDGALEQFEEDVKSLRRFDQVDRQCHVFMDGVGSDVHRKPENDHPESEVISEPSVEDDVSEDPTECQPCEGESERNEDVGVAVESPVVQSRVERMKEDMVKRIAEQIVKAQAARQNKDQDDNVLSEYLQSTPVGRASCYGTGESTEGERGKPPSEVIHCESSSQSQLDIGGGGVLTDWLGNDSSTGGEMLDTEDLMDYLPPLADSALPMNLTIKTTASEELDKLADLRGRLALEARREEKRKEEEARRLAVGRREMIKVAASEERETVRRKAVQGRAEENPNLPSPVRRAKQRLAKSLKMEAERRQREEEEKSKTQAEIFRKRDERINRYLARQREKLKRVPERKPERRTPVASRRSAPPDYSLTPPKTLPSYKASRPWIANEAIGAASPVDGRVFLSEAQARDFNRAVVDPISPVEEVPRSPRLPDSLASSESVDIEDESELIDDLLIGI</sequence>
<feature type="compositionally biased region" description="Basic and acidic residues" evidence="2">
    <location>
        <begin position="449"/>
        <end position="468"/>
    </location>
</feature>
<feature type="region of interest" description="Disordered" evidence="2">
    <location>
        <begin position="184"/>
        <end position="232"/>
    </location>
</feature>
<evidence type="ECO:0000313" key="4">
    <source>
        <dbReference type="Proteomes" id="UP000007800"/>
    </source>
</evidence>
<evidence type="ECO:0000256" key="1">
    <source>
        <dbReference type="SAM" id="Coils"/>
    </source>
</evidence>
<dbReference type="GeneID" id="9086988"/>
<evidence type="ECO:0000313" key="3">
    <source>
        <dbReference type="EMBL" id="EER17844.1"/>
    </source>
</evidence>
<dbReference type="RefSeq" id="XP_002786048.1">
    <property type="nucleotide sequence ID" value="XM_002786002.1"/>
</dbReference>
<keyword evidence="4" id="KW-1185">Reference proteome</keyword>
<accession>C5KCI2</accession>
<evidence type="ECO:0000256" key="2">
    <source>
        <dbReference type="SAM" id="MobiDB-lite"/>
    </source>
</evidence>
<protein>
    <submittedName>
        <fullName evidence="3">Uncharacterized protein</fullName>
    </submittedName>
</protein>
<feature type="compositionally biased region" description="Basic and acidic residues" evidence="2">
    <location>
        <begin position="186"/>
        <end position="198"/>
    </location>
</feature>